<dbReference type="EMBL" id="JAJNDC010000001">
    <property type="protein sequence ID" value="MCW9711370.1"/>
    <property type="molecule type" value="Genomic_DNA"/>
</dbReference>
<dbReference type="Proteomes" id="UP001207337">
    <property type="component" value="Unassembled WGS sequence"/>
</dbReference>
<organism evidence="2 3">
    <name type="scientific">Fodinibius salicampi</name>
    <dbReference type="NCBI Taxonomy" id="1920655"/>
    <lineage>
        <taxon>Bacteria</taxon>
        <taxon>Pseudomonadati</taxon>
        <taxon>Balneolota</taxon>
        <taxon>Balneolia</taxon>
        <taxon>Balneolales</taxon>
        <taxon>Balneolaceae</taxon>
        <taxon>Fodinibius</taxon>
    </lineage>
</organism>
<keyword evidence="1" id="KW-0732">Signal</keyword>
<reference evidence="2 3" key="1">
    <citation type="submission" date="2021-11" db="EMBL/GenBank/DDBJ databases">
        <title>Aliifidinibius sp. nov., a new bacterium isolated from saline soil.</title>
        <authorList>
            <person name="Galisteo C."/>
            <person name="De La Haba R."/>
            <person name="Sanchez-Porro C."/>
            <person name="Ventosa A."/>
        </authorList>
    </citation>
    <scope>NUCLEOTIDE SEQUENCE [LARGE SCALE GENOMIC DNA]</scope>
    <source>
        <strain evidence="2 3">KACC 190600</strain>
    </source>
</reference>
<evidence type="ECO:0000313" key="2">
    <source>
        <dbReference type="EMBL" id="MCW9711370.1"/>
    </source>
</evidence>
<dbReference type="Pfam" id="PF18950">
    <property type="entry name" value="DUF5694"/>
    <property type="match status" value="1"/>
</dbReference>
<feature type="signal peptide" evidence="1">
    <location>
        <begin position="1"/>
        <end position="20"/>
    </location>
</feature>
<dbReference type="InterPro" id="IPR043749">
    <property type="entry name" value="DUF5694"/>
</dbReference>
<accession>A0ABT3PU60</accession>
<gene>
    <name evidence="2" type="ORF">LQ318_00500</name>
</gene>
<feature type="chain" id="PRO_5046154050" evidence="1">
    <location>
        <begin position="21"/>
        <end position="273"/>
    </location>
</feature>
<keyword evidence="3" id="KW-1185">Reference proteome</keyword>
<name>A0ABT3PU60_9BACT</name>
<comment type="caution">
    <text evidence="2">The sequence shown here is derived from an EMBL/GenBank/DDBJ whole genome shotgun (WGS) entry which is preliminary data.</text>
</comment>
<proteinExistence type="predicted"/>
<dbReference type="RefSeq" id="WP_265786523.1">
    <property type="nucleotide sequence ID" value="NZ_BAABRS010000001.1"/>
</dbReference>
<evidence type="ECO:0000256" key="1">
    <source>
        <dbReference type="SAM" id="SignalP"/>
    </source>
</evidence>
<evidence type="ECO:0000313" key="3">
    <source>
        <dbReference type="Proteomes" id="UP001207337"/>
    </source>
</evidence>
<protein>
    <submittedName>
        <fullName evidence="2">DUF5694 domain-containing protein</fullName>
    </submittedName>
</protein>
<sequence>MKLSLLFILLRAISVSPMQAQDREPIKVMFLGTTHLDNPGRDTINMDVPDVLTRQKQKELKEVRDALAKFSPNKVALEVQMKHQSAFDSLYQEFRKRQIDTFSTGDFVSKRSEQFQIGFKLADRFGHDHVYALDHYIPMEMGKMMEFAKKHEPEFLEYFKSYKSSHHITVKDSLLQNGTLLELYQYMNTEQSVKKYHEPYVRSLSLADDSSYVGADVIADYHRRNLRIFANLLKIAEPGDRIFMMFGAGHSPFIRPLIKDSPRIEFVDPMDYL</sequence>